<dbReference type="OrthoDB" id="43547at2759"/>
<comment type="caution">
    <text evidence="2">The sequence shown here is derived from an EMBL/GenBank/DDBJ whole genome shotgun (WGS) entry which is preliminary data.</text>
</comment>
<accession>A0A9Q3F2T8</accession>
<name>A0A9Q3F2T8_9BASI</name>
<protein>
    <submittedName>
        <fullName evidence="2">Uncharacterized protein</fullName>
    </submittedName>
</protein>
<gene>
    <name evidence="2" type="ORF">O181_072501</name>
</gene>
<dbReference type="AlphaFoldDB" id="A0A9Q3F2T8"/>
<proteinExistence type="predicted"/>
<dbReference type="Proteomes" id="UP000765509">
    <property type="component" value="Unassembled WGS sequence"/>
</dbReference>
<dbReference type="EMBL" id="AVOT02038022">
    <property type="protein sequence ID" value="MBW0532786.1"/>
    <property type="molecule type" value="Genomic_DNA"/>
</dbReference>
<reference evidence="2" key="1">
    <citation type="submission" date="2021-03" db="EMBL/GenBank/DDBJ databases">
        <title>Draft genome sequence of rust myrtle Austropuccinia psidii MF-1, a brazilian biotype.</title>
        <authorList>
            <person name="Quecine M.C."/>
            <person name="Pachon D.M.R."/>
            <person name="Bonatelli M.L."/>
            <person name="Correr F.H."/>
            <person name="Franceschini L.M."/>
            <person name="Leite T.F."/>
            <person name="Margarido G.R.A."/>
            <person name="Almeida C.A."/>
            <person name="Ferrarezi J.A."/>
            <person name="Labate C.A."/>
        </authorList>
    </citation>
    <scope>NUCLEOTIDE SEQUENCE</scope>
    <source>
        <strain evidence="2">MF-1</strain>
    </source>
</reference>
<sequence>SDNVVRQENIETASTCTSIIPARTVISDHNSTVIITQNNQQEPISSELINLDISNTLQKAKNLANRASYKPSCSSQKGHRHDYGRSQSDTEGQRSVKDFHNNKLSNSEADDIILPSKGADTTTRSLSGHLQSQPEGLQQCTAAQRVPYPCRSVEKLYELIPDCQKTPGSSQHLQVTQWMASIDGKEEYDAFSSRMEGKQPSTTKAIAKTSSNSNVKKQPQDQKKGKGKAPAPKPYSQGYRIPKIQKDATENVFQMARTMMKLQKKEEARLTFQK</sequence>
<feature type="compositionally biased region" description="Basic and acidic residues" evidence="1">
    <location>
        <begin position="91"/>
        <end position="101"/>
    </location>
</feature>
<feature type="compositionally biased region" description="Polar residues" evidence="1">
    <location>
        <begin position="199"/>
        <end position="215"/>
    </location>
</feature>
<feature type="region of interest" description="Disordered" evidence="1">
    <location>
        <begin position="66"/>
        <end position="136"/>
    </location>
</feature>
<feature type="compositionally biased region" description="Polar residues" evidence="1">
    <location>
        <begin position="119"/>
        <end position="136"/>
    </location>
</feature>
<feature type="non-terminal residue" evidence="2">
    <location>
        <position position="1"/>
    </location>
</feature>
<organism evidence="2 3">
    <name type="scientific">Austropuccinia psidii MF-1</name>
    <dbReference type="NCBI Taxonomy" id="1389203"/>
    <lineage>
        <taxon>Eukaryota</taxon>
        <taxon>Fungi</taxon>
        <taxon>Dikarya</taxon>
        <taxon>Basidiomycota</taxon>
        <taxon>Pucciniomycotina</taxon>
        <taxon>Pucciniomycetes</taxon>
        <taxon>Pucciniales</taxon>
        <taxon>Sphaerophragmiaceae</taxon>
        <taxon>Austropuccinia</taxon>
    </lineage>
</organism>
<evidence type="ECO:0000313" key="3">
    <source>
        <dbReference type="Proteomes" id="UP000765509"/>
    </source>
</evidence>
<feature type="region of interest" description="Disordered" evidence="1">
    <location>
        <begin position="189"/>
        <end position="243"/>
    </location>
</feature>
<evidence type="ECO:0000256" key="1">
    <source>
        <dbReference type="SAM" id="MobiDB-lite"/>
    </source>
</evidence>
<keyword evidence="3" id="KW-1185">Reference proteome</keyword>
<evidence type="ECO:0000313" key="2">
    <source>
        <dbReference type="EMBL" id="MBW0532786.1"/>
    </source>
</evidence>